<evidence type="ECO:0000313" key="3">
    <source>
        <dbReference type="Proteomes" id="UP000009138"/>
    </source>
</evidence>
<dbReference type="Proteomes" id="UP000009138">
    <property type="component" value="Unassembled WGS sequence"/>
</dbReference>
<feature type="chain" id="PRO_5003637635" evidence="1">
    <location>
        <begin position="23"/>
        <end position="86"/>
    </location>
</feature>
<dbReference type="GeneID" id="93609512"/>
<protein>
    <submittedName>
        <fullName evidence="2">Uncharacterized protein</fullName>
    </submittedName>
</protein>
<evidence type="ECO:0000313" key="2">
    <source>
        <dbReference type="EMBL" id="EIE77836.1"/>
    </source>
</evidence>
<dbReference type="AlphaFoldDB" id="I1BNQ6"/>
<sequence length="86" mass="9981">MNIFNIKSLFLVLCLFITYTLAEWRRCGLKYEITEKCCQAATGTTDTHYCWGDMRYHCDVGPYYGDSWKAFTDCCESYDISAQTCP</sequence>
<dbReference type="OrthoDB" id="10268150at2759"/>
<evidence type="ECO:0000256" key="1">
    <source>
        <dbReference type="SAM" id="SignalP"/>
    </source>
</evidence>
<dbReference type="RefSeq" id="XP_067513232.1">
    <property type="nucleotide sequence ID" value="XM_067657131.1"/>
</dbReference>
<accession>I1BNQ6</accession>
<dbReference type="VEuPathDB" id="FungiDB:RO3G_02540"/>
<gene>
    <name evidence="2" type="ORF">RO3G_02540</name>
</gene>
<name>I1BNQ6_RHIO9</name>
<keyword evidence="1" id="KW-0732">Signal</keyword>
<dbReference type="EMBL" id="CH476733">
    <property type="protein sequence ID" value="EIE77836.1"/>
    <property type="molecule type" value="Genomic_DNA"/>
</dbReference>
<proteinExistence type="predicted"/>
<dbReference type="InParanoid" id="I1BNQ6"/>
<feature type="signal peptide" evidence="1">
    <location>
        <begin position="1"/>
        <end position="22"/>
    </location>
</feature>
<reference evidence="2 3" key="1">
    <citation type="journal article" date="2009" name="PLoS Genet.">
        <title>Genomic analysis of the basal lineage fungus Rhizopus oryzae reveals a whole-genome duplication.</title>
        <authorList>
            <person name="Ma L.-J."/>
            <person name="Ibrahim A.S."/>
            <person name="Skory C."/>
            <person name="Grabherr M.G."/>
            <person name="Burger G."/>
            <person name="Butler M."/>
            <person name="Elias M."/>
            <person name="Idnurm A."/>
            <person name="Lang B.F."/>
            <person name="Sone T."/>
            <person name="Abe A."/>
            <person name="Calvo S.E."/>
            <person name="Corrochano L.M."/>
            <person name="Engels R."/>
            <person name="Fu J."/>
            <person name="Hansberg W."/>
            <person name="Kim J.-M."/>
            <person name="Kodira C.D."/>
            <person name="Koehrsen M.J."/>
            <person name="Liu B."/>
            <person name="Miranda-Saavedra D."/>
            <person name="O'Leary S."/>
            <person name="Ortiz-Castellanos L."/>
            <person name="Poulter R."/>
            <person name="Rodriguez-Romero J."/>
            <person name="Ruiz-Herrera J."/>
            <person name="Shen Y.-Q."/>
            <person name="Zeng Q."/>
            <person name="Galagan J."/>
            <person name="Birren B.W."/>
            <person name="Cuomo C.A."/>
            <person name="Wickes B.L."/>
        </authorList>
    </citation>
    <scope>NUCLEOTIDE SEQUENCE [LARGE SCALE GENOMIC DNA]</scope>
    <source>
        <strain evidence="3">RA 99-880 / ATCC MYA-4621 / FGSC 9543 / NRRL 43880</strain>
    </source>
</reference>
<keyword evidence="3" id="KW-1185">Reference proteome</keyword>
<organism evidence="2 3">
    <name type="scientific">Rhizopus delemar (strain RA 99-880 / ATCC MYA-4621 / FGSC 9543 / NRRL 43880)</name>
    <name type="common">Mucormycosis agent</name>
    <name type="synonym">Rhizopus arrhizus var. delemar</name>
    <dbReference type="NCBI Taxonomy" id="246409"/>
    <lineage>
        <taxon>Eukaryota</taxon>
        <taxon>Fungi</taxon>
        <taxon>Fungi incertae sedis</taxon>
        <taxon>Mucoromycota</taxon>
        <taxon>Mucoromycotina</taxon>
        <taxon>Mucoromycetes</taxon>
        <taxon>Mucorales</taxon>
        <taxon>Mucorineae</taxon>
        <taxon>Rhizopodaceae</taxon>
        <taxon>Rhizopus</taxon>
    </lineage>
</organism>